<comment type="caution">
    <text evidence="1">The sequence shown here is derived from an EMBL/GenBank/DDBJ whole genome shotgun (WGS) entry which is preliminary data.</text>
</comment>
<evidence type="ECO:0000313" key="2">
    <source>
        <dbReference type="Proteomes" id="UP000226031"/>
    </source>
</evidence>
<gene>
    <name evidence="1" type="ORF">GX50_08478</name>
</gene>
<accession>A0A2B7Z6J9</accession>
<name>A0A2B7Z6J9_9EURO</name>
<dbReference type="EMBL" id="PDND01000321">
    <property type="protein sequence ID" value="PGH28778.1"/>
    <property type="molecule type" value="Genomic_DNA"/>
</dbReference>
<dbReference type="AlphaFoldDB" id="A0A2B7Z6J9"/>
<sequence length="312" mass="34928">MSRRPSTKRRMPNLHHKLTALDQICLPKLSQEPHFNSFQINPLSLSVKQRVGDEAGNTFTTISGSSWIQIVDSLVTHKVDWQKPLDTVTNIVQNKLHKGPLFPVSVGGLEESRSINSSLPSLSVQCSILIAPKRHRAFWYCTPQHAPATVGNPCLSDSRWLKLSGFAGLPGDKPQSCKPIGYSYPCPDFIFFALANTSLHTISKNGCHQPHLSRTDLGRFRHQFLMLPSPSIPRGGVDEREANRTVNGKSWMLIARFSKQTNFAQEANPTPACRRNPQPPRWDFRVLENDSVNPDHAPNLRDSLLSMVQPLC</sequence>
<organism evidence="1 2">
    <name type="scientific">[Emmonsia] crescens</name>
    <dbReference type="NCBI Taxonomy" id="73230"/>
    <lineage>
        <taxon>Eukaryota</taxon>
        <taxon>Fungi</taxon>
        <taxon>Dikarya</taxon>
        <taxon>Ascomycota</taxon>
        <taxon>Pezizomycotina</taxon>
        <taxon>Eurotiomycetes</taxon>
        <taxon>Eurotiomycetidae</taxon>
        <taxon>Onygenales</taxon>
        <taxon>Ajellomycetaceae</taxon>
        <taxon>Emergomyces</taxon>
    </lineage>
</organism>
<keyword evidence="2" id="KW-1185">Reference proteome</keyword>
<protein>
    <submittedName>
        <fullName evidence="1">Uncharacterized protein</fullName>
    </submittedName>
</protein>
<proteinExistence type="predicted"/>
<reference evidence="1 2" key="1">
    <citation type="submission" date="2017-10" db="EMBL/GenBank/DDBJ databases">
        <title>Comparative genomics in systemic dimorphic fungi from Ajellomycetaceae.</title>
        <authorList>
            <person name="Munoz J.F."/>
            <person name="Mcewen J.G."/>
            <person name="Clay O.K."/>
            <person name="Cuomo C.A."/>
        </authorList>
    </citation>
    <scope>NUCLEOTIDE SEQUENCE [LARGE SCALE GENOMIC DNA]</scope>
    <source>
        <strain evidence="1 2">UAMH4076</strain>
    </source>
</reference>
<evidence type="ECO:0000313" key="1">
    <source>
        <dbReference type="EMBL" id="PGH28778.1"/>
    </source>
</evidence>
<dbReference type="Proteomes" id="UP000226031">
    <property type="component" value="Unassembled WGS sequence"/>
</dbReference>